<gene>
    <name evidence="3" type="ORF">WG950_06125</name>
</gene>
<feature type="domain" description="Glycosyl transferase family 1" evidence="1">
    <location>
        <begin position="194"/>
        <end position="353"/>
    </location>
</feature>
<evidence type="ECO:0000313" key="3">
    <source>
        <dbReference type="EMBL" id="WYW56831.1"/>
    </source>
</evidence>
<reference evidence="3 4" key="1">
    <citation type="submission" date="2024-03" db="EMBL/GenBank/DDBJ databases">
        <authorList>
            <person name="Cao K."/>
        </authorList>
    </citation>
    <scope>NUCLEOTIDE SEQUENCE [LARGE SCALE GENOMIC DNA]</scope>
    <source>
        <strain evidence="3 4">MCCC 1K00696</strain>
    </source>
</reference>
<dbReference type="PANTHER" id="PTHR12526:SF630">
    <property type="entry name" value="GLYCOSYLTRANSFERASE"/>
    <property type="match status" value="1"/>
</dbReference>
<dbReference type="Pfam" id="PF00534">
    <property type="entry name" value="Glycos_transf_1"/>
    <property type="match status" value="1"/>
</dbReference>
<dbReference type="SUPFAM" id="SSF53756">
    <property type="entry name" value="UDP-Glycosyltransferase/glycogen phosphorylase"/>
    <property type="match status" value="1"/>
</dbReference>
<protein>
    <submittedName>
        <fullName evidence="3">Glycosyltransferase</fullName>
        <ecNumber evidence="3">2.4.-.-</ecNumber>
    </submittedName>
</protein>
<evidence type="ECO:0000259" key="2">
    <source>
        <dbReference type="Pfam" id="PF13439"/>
    </source>
</evidence>
<dbReference type="InterPro" id="IPR028098">
    <property type="entry name" value="Glyco_trans_4-like_N"/>
</dbReference>
<proteinExistence type="predicted"/>
<dbReference type="EMBL" id="CP150496">
    <property type="protein sequence ID" value="WYW56831.1"/>
    <property type="molecule type" value="Genomic_DNA"/>
</dbReference>
<dbReference type="Gene3D" id="3.40.50.2000">
    <property type="entry name" value="Glycogen Phosphorylase B"/>
    <property type="match status" value="2"/>
</dbReference>
<dbReference type="InterPro" id="IPR001296">
    <property type="entry name" value="Glyco_trans_1"/>
</dbReference>
<keyword evidence="3" id="KW-0328">Glycosyltransferase</keyword>
<dbReference type="Pfam" id="PF13439">
    <property type="entry name" value="Glyco_transf_4"/>
    <property type="match status" value="1"/>
</dbReference>
<dbReference type="EC" id="2.4.-.-" evidence="3"/>
<evidence type="ECO:0000259" key="1">
    <source>
        <dbReference type="Pfam" id="PF00534"/>
    </source>
</evidence>
<dbReference type="RefSeq" id="WP_340934907.1">
    <property type="nucleotide sequence ID" value="NZ_CP150496.1"/>
</dbReference>
<dbReference type="GO" id="GO:0016757">
    <property type="term" value="F:glycosyltransferase activity"/>
    <property type="evidence" value="ECO:0007669"/>
    <property type="project" value="UniProtKB-KW"/>
</dbReference>
<dbReference type="Proteomes" id="UP001491088">
    <property type="component" value="Chromosome"/>
</dbReference>
<accession>A0ABZ2TUL1</accession>
<organism evidence="3 4">
    <name type="scientific">Polaribacter marinaquae</name>
    <dbReference type="NCBI Taxonomy" id="1642819"/>
    <lineage>
        <taxon>Bacteria</taxon>
        <taxon>Pseudomonadati</taxon>
        <taxon>Bacteroidota</taxon>
        <taxon>Flavobacteriia</taxon>
        <taxon>Flavobacteriales</taxon>
        <taxon>Flavobacteriaceae</taxon>
    </lineage>
</organism>
<dbReference type="PANTHER" id="PTHR12526">
    <property type="entry name" value="GLYCOSYLTRANSFERASE"/>
    <property type="match status" value="1"/>
</dbReference>
<sequence length="373" mass="42454">MRKKILYVHHSGAMGGAPKSLAFLIKELDKTIYEPVVWMMRDGVARDLFIEAGAEVVFNKNKWLQPFHGTTVSGMNPMLFFKNIIGYLPTYFHAKKVLNRIKPDIVHLSTTCLFHFAKAASKLDKNIRVISHIREPLLPNFFGNILANQNLKYVDFFVAISKNDAKPFLNIKNNVSVIYNFVNIDEYNFDSLTRKKIRNELKIEDKNRLLVSYFARVSAENGVSNILKLAKELPNVQFAIFGFKNQSSYEKEILNNKVSNVLLMPMVDNVNDYLCASDLLISPFIEPHFSRAVVEASAIGLPSVVSNVGSQNELVKNNNTGILYDTVIEAKEAILFFDKNREVIKDYGANARNFAEKFFSAKLNSKKTFELYD</sequence>
<keyword evidence="3" id="KW-0808">Transferase</keyword>
<keyword evidence="4" id="KW-1185">Reference proteome</keyword>
<name>A0ABZ2TUL1_9FLAO</name>
<feature type="domain" description="Glycosyltransferase subfamily 4-like N-terminal" evidence="2">
    <location>
        <begin position="15"/>
        <end position="185"/>
    </location>
</feature>
<evidence type="ECO:0000313" key="4">
    <source>
        <dbReference type="Proteomes" id="UP001491088"/>
    </source>
</evidence>